<dbReference type="Gene3D" id="3.30.420.40">
    <property type="match status" value="1"/>
</dbReference>
<dbReference type="SUPFAM" id="SSF53067">
    <property type="entry name" value="Actin-like ATPase domain"/>
    <property type="match status" value="1"/>
</dbReference>
<sequence>MRLLAIETASRLGGLAVFASGEGLIAETRLNALATHSETLMAEVHHVLTLAGLRARELDVIAVSSGPGAFTGLRVGLGPAKGFSFAPGARSFPFQLWRPMP</sequence>
<gene>
    <name evidence="2" type="ORF">LCGC14_3136150</name>
</gene>
<dbReference type="GO" id="GO:0002949">
    <property type="term" value="P:tRNA threonylcarbamoyladenosine modification"/>
    <property type="evidence" value="ECO:0007669"/>
    <property type="project" value="InterPro"/>
</dbReference>
<comment type="caution">
    <text evidence="2">The sequence shown here is derived from an EMBL/GenBank/DDBJ whole genome shotgun (WGS) entry which is preliminary data.</text>
</comment>
<proteinExistence type="predicted"/>
<evidence type="ECO:0000259" key="1">
    <source>
        <dbReference type="Pfam" id="PF00814"/>
    </source>
</evidence>
<dbReference type="InterPro" id="IPR043129">
    <property type="entry name" value="ATPase_NBD"/>
</dbReference>
<dbReference type="InterPro" id="IPR022496">
    <property type="entry name" value="T6A_TsaB"/>
</dbReference>
<dbReference type="Pfam" id="PF00814">
    <property type="entry name" value="TsaD"/>
    <property type="match status" value="1"/>
</dbReference>
<feature type="domain" description="Gcp-like" evidence="1">
    <location>
        <begin position="34"/>
        <end position="86"/>
    </location>
</feature>
<dbReference type="EMBL" id="LAZR01068602">
    <property type="protein sequence ID" value="KKK49330.1"/>
    <property type="molecule type" value="Genomic_DNA"/>
</dbReference>
<dbReference type="InterPro" id="IPR000905">
    <property type="entry name" value="Gcp-like_dom"/>
</dbReference>
<dbReference type="NCBIfam" id="TIGR03725">
    <property type="entry name" value="T6A_YeaZ"/>
    <property type="match status" value="1"/>
</dbReference>
<evidence type="ECO:0000313" key="2">
    <source>
        <dbReference type="EMBL" id="KKK49330.1"/>
    </source>
</evidence>
<reference evidence="2" key="1">
    <citation type="journal article" date="2015" name="Nature">
        <title>Complex archaea that bridge the gap between prokaryotes and eukaryotes.</title>
        <authorList>
            <person name="Spang A."/>
            <person name="Saw J.H."/>
            <person name="Jorgensen S.L."/>
            <person name="Zaremba-Niedzwiedzka K."/>
            <person name="Martijn J."/>
            <person name="Lind A.E."/>
            <person name="van Eijk R."/>
            <person name="Schleper C."/>
            <person name="Guy L."/>
            <person name="Ettema T.J."/>
        </authorList>
    </citation>
    <scope>NUCLEOTIDE SEQUENCE</scope>
</reference>
<name>A0A0F8WM56_9ZZZZ</name>
<protein>
    <recommendedName>
        <fullName evidence="1">Gcp-like domain-containing protein</fullName>
    </recommendedName>
</protein>
<dbReference type="AlphaFoldDB" id="A0A0F8WM56"/>
<organism evidence="2">
    <name type="scientific">marine sediment metagenome</name>
    <dbReference type="NCBI Taxonomy" id="412755"/>
    <lineage>
        <taxon>unclassified sequences</taxon>
        <taxon>metagenomes</taxon>
        <taxon>ecological metagenomes</taxon>
    </lineage>
</organism>
<accession>A0A0F8WM56</accession>